<accession>A0A084AW05</accession>
<dbReference type="PANTHER" id="PTHR19848:SF8">
    <property type="entry name" value="F-BOX AND WD REPEAT DOMAIN CONTAINING 7"/>
    <property type="match status" value="1"/>
</dbReference>
<dbReference type="PROSITE" id="PS50082">
    <property type="entry name" value="WD_REPEATS_2"/>
    <property type="match status" value="1"/>
</dbReference>
<dbReference type="InterPro" id="IPR011047">
    <property type="entry name" value="Quinoprotein_ADH-like_sf"/>
</dbReference>
<dbReference type="Proteomes" id="UP000028045">
    <property type="component" value="Unassembled WGS sequence"/>
</dbReference>
<evidence type="ECO:0000256" key="1">
    <source>
        <dbReference type="ARBA" id="ARBA00022574"/>
    </source>
</evidence>
<reference evidence="4 5" key="1">
    <citation type="journal article" date="2014" name="BMC Genomics">
        <title>Comparative genome sequencing reveals chemotype-specific gene clusters in the toxigenic black mold Stachybotrys.</title>
        <authorList>
            <person name="Semeiks J."/>
            <person name="Borek D."/>
            <person name="Otwinowski Z."/>
            <person name="Grishin N.V."/>
        </authorList>
    </citation>
    <scope>NUCLEOTIDE SEQUENCE [LARGE SCALE GENOMIC DNA]</scope>
    <source>
        <strain evidence="5">CBS 109288 / IBT 7711</strain>
    </source>
</reference>
<dbReference type="InterPro" id="IPR015943">
    <property type="entry name" value="WD40/YVTN_repeat-like_dom_sf"/>
</dbReference>
<protein>
    <submittedName>
        <fullName evidence="4">Uncharacterized protein</fullName>
    </submittedName>
</protein>
<dbReference type="HOGENOM" id="CLU_023816_0_0_1"/>
<keyword evidence="1 3" id="KW-0853">WD repeat</keyword>
<keyword evidence="5" id="KW-1185">Reference proteome</keyword>
<feature type="repeat" description="WD" evidence="3">
    <location>
        <begin position="414"/>
        <end position="455"/>
    </location>
</feature>
<proteinExistence type="predicted"/>
<keyword evidence="2" id="KW-0677">Repeat</keyword>
<dbReference type="SMART" id="SM00320">
    <property type="entry name" value="WD40"/>
    <property type="match status" value="3"/>
</dbReference>
<evidence type="ECO:0000313" key="4">
    <source>
        <dbReference type="EMBL" id="KEY69484.1"/>
    </source>
</evidence>
<dbReference type="SUPFAM" id="SSF50998">
    <property type="entry name" value="Quinoprotein alcohol dehydrogenase-like"/>
    <property type="match status" value="1"/>
</dbReference>
<dbReference type="PANTHER" id="PTHR19848">
    <property type="entry name" value="WD40 REPEAT PROTEIN"/>
    <property type="match status" value="1"/>
</dbReference>
<evidence type="ECO:0000313" key="5">
    <source>
        <dbReference type="Proteomes" id="UP000028045"/>
    </source>
</evidence>
<dbReference type="OrthoDB" id="2013972at2759"/>
<dbReference type="EMBL" id="KL648525">
    <property type="protein sequence ID" value="KEY69484.1"/>
    <property type="molecule type" value="Genomic_DNA"/>
</dbReference>
<sequence>MSSPVSPSQEGEQLRSACVELEGLALRASNSIREFVLYYPAARQEVGPLSRELADVQLAAQLLGSNSETLGRPSATLPANVSASIRALVRTGTDLVNETTEAIEHPDGTVQDRGARLQRVTEDLVDFLRRLETLRMALHLALDAVLFAVNQGNAGSDSGLPPYPGSQLQPAPSELPPYQSSQVLQTIGNLRTRLNADIDGDARADRQRPALVNFLDNVRRFMEQSSPNLLAPPIEGNAASSSPSSLHSEAIAPAIDVTNPAPRQISLSHIRKVNVNMEEIVEIVGFRRQSAHTFAVASLDPPVRFYDIRGNVVATPTGINSAPSFHMVLAGDGETWAYSRDVAYNPLKTKPTNTLKMKWPALHVSNHITGVNKHMMRWVRPLAISADATLLAVLSRDDRIVIFDLVANSPTTAIHVHVDTVVAAVFTPDNQKLVSASRDGAILVSNPRTGETVAKLDCNTHKKFFHLGVTPDSSVVVSIWGDTVNRWNWLTSDLDAYPASLRRGREGRPIALSPDCRFLACTNTEGVDISDLHTGRCLHAIRFQTGIVTAAAFSVDGTYLALGKVGLTTSRAIAKPTLDIWNLVF</sequence>
<organism evidence="4 5">
    <name type="scientific">Stachybotrys chartarum (strain CBS 109288 / IBT 7711)</name>
    <name type="common">Toxic black mold</name>
    <name type="synonym">Stilbospora chartarum</name>
    <dbReference type="NCBI Taxonomy" id="1280523"/>
    <lineage>
        <taxon>Eukaryota</taxon>
        <taxon>Fungi</taxon>
        <taxon>Dikarya</taxon>
        <taxon>Ascomycota</taxon>
        <taxon>Pezizomycotina</taxon>
        <taxon>Sordariomycetes</taxon>
        <taxon>Hypocreomycetidae</taxon>
        <taxon>Hypocreales</taxon>
        <taxon>Stachybotryaceae</taxon>
        <taxon>Stachybotrys</taxon>
    </lineage>
</organism>
<evidence type="ECO:0000256" key="3">
    <source>
        <dbReference type="PROSITE-ProRule" id="PRU00221"/>
    </source>
</evidence>
<dbReference type="AlphaFoldDB" id="A0A084AW05"/>
<dbReference type="InterPro" id="IPR001680">
    <property type="entry name" value="WD40_rpt"/>
</dbReference>
<name>A0A084AW05_STACB</name>
<dbReference type="Gene3D" id="2.130.10.10">
    <property type="entry name" value="YVTN repeat-like/Quinoprotein amine dehydrogenase"/>
    <property type="match status" value="1"/>
</dbReference>
<dbReference type="Pfam" id="PF00400">
    <property type="entry name" value="WD40"/>
    <property type="match status" value="1"/>
</dbReference>
<evidence type="ECO:0000256" key="2">
    <source>
        <dbReference type="ARBA" id="ARBA00022737"/>
    </source>
</evidence>
<gene>
    <name evidence="4" type="ORF">S7711_02022</name>
</gene>